<feature type="non-terminal residue" evidence="1">
    <location>
        <position position="1"/>
    </location>
</feature>
<proteinExistence type="predicted"/>
<name>A0A392PZ22_9FABA</name>
<sequence>IARALRAHQEEPGSSFCHLRVAQECLARRAGQLGWSIREPLPSTRRADSYGASRTFIVHHAHCAGWVARRADAKSI</sequence>
<comment type="caution">
    <text evidence="1">The sequence shown here is derived from an EMBL/GenBank/DDBJ whole genome shotgun (WGS) entry which is preliminary data.</text>
</comment>
<protein>
    <submittedName>
        <fullName evidence="1">Uncharacterized protein</fullName>
    </submittedName>
</protein>
<keyword evidence="2" id="KW-1185">Reference proteome</keyword>
<accession>A0A392PZ22</accession>
<reference evidence="1 2" key="1">
    <citation type="journal article" date="2018" name="Front. Plant Sci.">
        <title>Red Clover (Trifolium pratense) and Zigzag Clover (T. medium) - A Picture of Genomic Similarities and Differences.</title>
        <authorList>
            <person name="Dluhosova J."/>
            <person name="Istvanek J."/>
            <person name="Nedelnik J."/>
            <person name="Repkova J."/>
        </authorList>
    </citation>
    <scope>NUCLEOTIDE SEQUENCE [LARGE SCALE GENOMIC DNA]</scope>
    <source>
        <strain evidence="2">cv. 10/8</strain>
        <tissue evidence="1">Leaf</tissue>
    </source>
</reference>
<organism evidence="1 2">
    <name type="scientific">Trifolium medium</name>
    <dbReference type="NCBI Taxonomy" id="97028"/>
    <lineage>
        <taxon>Eukaryota</taxon>
        <taxon>Viridiplantae</taxon>
        <taxon>Streptophyta</taxon>
        <taxon>Embryophyta</taxon>
        <taxon>Tracheophyta</taxon>
        <taxon>Spermatophyta</taxon>
        <taxon>Magnoliopsida</taxon>
        <taxon>eudicotyledons</taxon>
        <taxon>Gunneridae</taxon>
        <taxon>Pentapetalae</taxon>
        <taxon>rosids</taxon>
        <taxon>fabids</taxon>
        <taxon>Fabales</taxon>
        <taxon>Fabaceae</taxon>
        <taxon>Papilionoideae</taxon>
        <taxon>50 kb inversion clade</taxon>
        <taxon>NPAAA clade</taxon>
        <taxon>Hologalegina</taxon>
        <taxon>IRL clade</taxon>
        <taxon>Trifolieae</taxon>
        <taxon>Trifolium</taxon>
    </lineage>
</organism>
<evidence type="ECO:0000313" key="2">
    <source>
        <dbReference type="Proteomes" id="UP000265520"/>
    </source>
</evidence>
<evidence type="ECO:0000313" key="1">
    <source>
        <dbReference type="EMBL" id="MCI16710.1"/>
    </source>
</evidence>
<dbReference type="EMBL" id="LXQA010102080">
    <property type="protein sequence ID" value="MCI16710.1"/>
    <property type="molecule type" value="Genomic_DNA"/>
</dbReference>
<dbReference type="Proteomes" id="UP000265520">
    <property type="component" value="Unassembled WGS sequence"/>
</dbReference>
<dbReference type="AlphaFoldDB" id="A0A392PZ22"/>